<gene>
    <name evidence="2" type="ORF">GZ085_04090</name>
</gene>
<reference evidence="2 3" key="1">
    <citation type="submission" date="2019-09" db="EMBL/GenBank/DDBJ databases">
        <title>H2 Metabolism Revealed by Metagenomic Analysis in Subglacial Sediment of East Antarctica.</title>
        <authorList>
            <person name="Yang Z."/>
            <person name="Zhang Y."/>
            <person name="Lv Y."/>
            <person name="Yan W."/>
            <person name="Xiao X."/>
            <person name="Sun B."/>
            <person name="Ma H."/>
        </authorList>
    </citation>
    <scope>NUCLEOTIDE SEQUENCE [LARGE SCALE GENOMIC DNA]</scope>
    <source>
        <strain evidence="2">Bin2_2</strain>
    </source>
</reference>
<protein>
    <submittedName>
        <fullName evidence="2">Uncharacterized protein</fullName>
    </submittedName>
</protein>
<sequence length="183" mass="19868">MTLKHMIFGERSLTKVAAIFENRDSAEHAAQQLKQTGMMTEAQVMLVGPGDLAGPSDAPLSRKLEPEQSGIWHTLIRAHAIAGALGALTAALVYSGLFIFGNEAILSTPYLSFWALLFIGASVGLLIGGLLTLRPDQYRVIAAVRRAVAQGRWAVVSHPMNHQQTEFAMSELRNCSTRVVRSL</sequence>
<proteinExistence type="predicted"/>
<evidence type="ECO:0000256" key="1">
    <source>
        <dbReference type="SAM" id="Phobius"/>
    </source>
</evidence>
<dbReference type="AlphaFoldDB" id="A0A7C9P8D4"/>
<keyword evidence="1" id="KW-0472">Membrane</keyword>
<accession>A0A7C9P8D4</accession>
<evidence type="ECO:0000313" key="2">
    <source>
        <dbReference type="EMBL" id="NDP47568.1"/>
    </source>
</evidence>
<keyword evidence="1" id="KW-0812">Transmembrane</keyword>
<evidence type="ECO:0000313" key="3">
    <source>
        <dbReference type="Proteomes" id="UP000483432"/>
    </source>
</evidence>
<organism evidence="2 3">
    <name type="scientific">Sulfuriferula multivorans</name>
    <dbReference type="NCBI Taxonomy" id="1559896"/>
    <lineage>
        <taxon>Bacteria</taxon>
        <taxon>Pseudomonadati</taxon>
        <taxon>Pseudomonadota</taxon>
        <taxon>Betaproteobacteria</taxon>
        <taxon>Nitrosomonadales</taxon>
        <taxon>Sulfuricellaceae</taxon>
        <taxon>Sulfuriferula</taxon>
    </lineage>
</organism>
<feature type="transmembrane region" description="Helical" evidence="1">
    <location>
        <begin position="113"/>
        <end position="133"/>
    </location>
</feature>
<comment type="caution">
    <text evidence="2">The sequence shown here is derived from an EMBL/GenBank/DDBJ whole genome shotgun (WGS) entry which is preliminary data.</text>
</comment>
<keyword evidence="1" id="KW-1133">Transmembrane helix</keyword>
<name>A0A7C9P8D4_9PROT</name>
<dbReference type="EMBL" id="JAAFGW010000039">
    <property type="protein sequence ID" value="NDP47568.1"/>
    <property type="molecule type" value="Genomic_DNA"/>
</dbReference>
<feature type="transmembrane region" description="Helical" evidence="1">
    <location>
        <begin position="80"/>
        <end position="101"/>
    </location>
</feature>
<dbReference type="Proteomes" id="UP000483432">
    <property type="component" value="Unassembled WGS sequence"/>
</dbReference>